<dbReference type="EMBL" id="BMQL01000038">
    <property type="protein sequence ID" value="GGR26508.1"/>
    <property type="molecule type" value="Genomic_DNA"/>
</dbReference>
<dbReference type="InterPro" id="IPR000891">
    <property type="entry name" value="PYR_CT"/>
</dbReference>
<dbReference type="AlphaFoldDB" id="A0A918CL15"/>
<dbReference type="SUPFAM" id="SSF51569">
    <property type="entry name" value="Aldolase"/>
    <property type="match status" value="1"/>
</dbReference>
<reference evidence="3" key="2">
    <citation type="submission" date="2020-09" db="EMBL/GenBank/DDBJ databases">
        <authorList>
            <person name="Sun Q."/>
            <person name="Ohkuma M."/>
        </authorList>
    </citation>
    <scope>NUCLEOTIDE SEQUENCE</scope>
    <source>
        <strain evidence="3">JCM 31311</strain>
    </source>
</reference>
<keyword evidence="4" id="KW-1185">Reference proteome</keyword>
<dbReference type="PROSITE" id="PS50991">
    <property type="entry name" value="PYR_CT"/>
    <property type="match status" value="1"/>
</dbReference>
<reference evidence="3" key="1">
    <citation type="journal article" date="2014" name="Int. J. Syst. Evol. Microbiol.">
        <title>Complete genome sequence of Corynebacterium casei LMG S-19264T (=DSM 44701T), isolated from a smear-ripened cheese.</title>
        <authorList>
            <consortium name="US DOE Joint Genome Institute (JGI-PGF)"/>
            <person name="Walter F."/>
            <person name="Albersmeier A."/>
            <person name="Kalinowski J."/>
            <person name="Ruckert C."/>
        </authorList>
    </citation>
    <scope>NUCLEOTIDE SEQUENCE</scope>
    <source>
        <strain evidence="3">JCM 31311</strain>
    </source>
</reference>
<dbReference type="PANTHER" id="PTHR42880">
    <property type="entry name" value="HOMOCITRATE SYNTHASE"/>
    <property type="match status" value="1"/>
</dbReference>
<evidence type="ECO:0000259" key="2">
    <source>
        <dbReference type="PROSITE" id="PS50991"/>
    </source>
</evidence>
<evidence type="ECO:0000256" key="1">
    <source>
        <dbReference type="ARBA" id="ARBA00022679"/>
    </source>
</evidence>
<gene>
    <name evidence="3" type="ORF">GCM10008957_42570</name>
</gene>
<comment type="caution">
    <text evidence="3">The sequence shown here is derived from an EMBL/GenBank/DDBJ whole genome shotgun (WGS) entry which is preliminary data.</text>
</comment>
<accession>A0A918CL15</accession>
<dbReference type="Gene3D" id="3.20.20.70">
    <property type="entry name" value="Aldolase class I"/>
    <property type="match status" value="1"/>
</dbReference>
<sequence>MTHIQDSAEPNLFPDAYPHDQFPQFVWTQRPPALPAHAWTTETTHRDGQQGGLPLSAEQGIQLYDVMCAFTGTSRAVRQAEFFVYRSSDRRMLAAAVERFQGGAPIEPTTWIRASRADADLVGTLGVRETGMLASASDYHTFYKFTPGGRTQAASKYLEAVQTVLDAGLKPRLHLEDATRAPREFLLPFVQAVMELAAPYGDAGRPKFRICDTMGLGLPYTFVAWPRSVPGMVGEFLALDVRGEDLEFHPHNDTHLVVANCLSAVLAGCAAINGTLLGKGERTGNAPLEGVVLHLLGMGYFAENAPDFTQLNALSSIYETLGQGVPAKYPLYGKDAHRTRAGIHADGLNKFWPMYAPFNVPLLLGRPLELSLTKDSGLAGLIFLIKSHTGVELQKDNEELLSLHTHLNAAFEGGRQTAVEWEEIAPQVLDLISTQGGNAKRP</sequence>
<evidence type="ECO:0000313" key="4">
    <source>
        <dbReference type="Proteomes" id="UP000603865"/>
    </source>
</evidence>
<dbReference type="GO" id="GO:0016740">
    <property type="term" value="F:transferase activity"/>
    <property type="evidence" value="ECO:0007669"/>
    <property type="project" value="UniProtKB-KW"/>
</dbReference>
<dbReference type="Proteomes" id="UP000603865">
    <property type="component" value="Unassembled WGS sequence"/>
</dbReference>
<feature type="domain" description="Pyruvate carboxyltransferase" evidence="2">
    <location>
        <begin position="38"/>
        <end position="312"/>
    </location>
</feature>
<dbReference type="RefSeq" id="WP_189092523.1">
    <property type="nucleotide sequence ID" value="NZ_BMQL01000038.1"/>
</dbReference>
<name>A0A918CL15_9DEIO</name>
<dbReference type="InterPro" id="IPR013785">
    <property type="entry name" value="Aldolase_TIM"/>
</dbReference>
<protein>
    <submittedName>
        <fullName evidence="3">HMGL-related enzyme</fullName>
    </submittedName>
</protein>
<organism evidence="3 4">
    <name type="scientific">Deinococcus ruber</name>
    <dbReference type="NCBI Taxonomy" id="1848197"/>
    <lineage>
        <taxon>Bacteria</taxon>
        <taxon>Thermotogati</taxon>
        <taxon>Deinococcota</taxon>
        <taxon>Deinococci</taxon>
        <taxon>Deinococcales</taxon>
        <taxon>Deinococcaceae</taxon>
        <taxon>Deinococcus</taxon>
    </lineage>
</organism>
<dbReference type="PANTHER" id="PTHR42880:SF1">
    <property type="entry name" value="ISOPROPYLMALATE_HOMOCITRATE_CITRAMALATE SYNTHASE FAMILY PROTEIN"/>
    <property type="match status" value="1"/>
</dbReference>
<evidence type="ECO:0000313" key="3">
    <source>
        <dbReference type="EMBL" id="GGR26508.1"/>
    </source>
</evidence>
<dbReference type="Pfam" id="PF00682">
    <property type="entry name" value="HMGL-like"/>
    <property type="match status" value="1"/>
</dbReference>
<keyword evidence="1" id="KW-0808">Transferase</keyword>
<proteinExistence type="predicted"/>